<feature type="compositionally biased region" description="Basic and acidic residues" evidence="1">
    <location>
        <begin position="119"/>
        <end position="130"/>
    </location>
</feature>
<protein>
    <submittedName>
        <fullName evidence="2">Uncharacterized protein</fullName>
    </submittedName>
</protein>
<name>A0ABR1PFJ3_DIAER</name>
<keyword evidence="3" id="KW-1185">Reference proteome</keyword>
<reference evidence="2 3" key="1">
    <citation type="submission" date="2024-02" db="EMBL/GenBank/DDBJ databases">
        <title>De novo assembly and annotation of 12 fungi associated with fruit tree decline syndrome in Ontario, Canada.</title>
        <authorList>
            <person name="Sulman M."/>
            <person name="Ellouze W."/>
            <person name="Ilyukhin E."/>
        </authorList>
    </citation>
    <scope>NUCLEOTIDE SEQUENCE [LARGE SCALE GENOMIC DNA]</scope>
    <source>
        <strain evidence="2 3">M169</strain>
    </source>
</reference>
<sequence length="130" mass="14294">MPGAPKMNGPNYGLTPRELELTVKAMITMVENDPDFEKLAKMANFQNANAAGKMWWHVNRKLKTIGKDADGETDNDNKAGGKKQGKRQADDMPKAPPAKRGRKRKTVPAAAEEGEDEEQKSIAKGETDEN</sequence>
<organism evidence="2 3">
    <name type="scientific">Diaporthe eres</name>
    <name type="common">Phomopsis oblonga</name>
    <dbReference type="NCBI Taxonomy" id="83184"/>
    <lineage>
        <taxon>Eukaryota</taxon>
        <taxon>Fungi</taxon>
        <taxon>Dikarya</taxon>
        <taxon>Ascomycota</taxon>
        <taxon>Pezizomycotina</taxon>
        <taxon>Sordariomycetes</taxon>
        <taxon>Sordariomycetidae</taxon>
        <taxon>Diaporthales</taxon>
        <taxon>Diaporthaceae</taxon>
        <taxon>Diaporthe</taxon>
        <taxon>Diaporthe eres species complex</taxon>
    </lineage>
</organism>
<gene>
    <name evidence="2" type="ORF">SLS63_003644</name>
</gene>
<comment type="caution">
    <text evidence="2">The sequence shown here is derived from an EMBL/GenBank/DDBJ whole genome shotgun (WGS) entry which is preliminary data.</text>
</comment>
<accession>A0ABR1PFJ3</accession>
<feature type="region of interest" description="Disordered" evidence="1">
    <location>
        <begin position="65"/>
        <end position="130"/>
    </location>
</feature>
<feature type="compositionally biased region" description="Basic residues" evidence="1">
    <location>
        <begin position="97"/>
        <end position="106"/>
    </location>
</feature>
<dbReference type="EMBL" id="JAKNSF020000012">
    <property type="protein sequence ID" value="KAK7735687.1"/>
    <property type="molecule type" value="Genomic_DNA"/>
</dbReference>
<evidence type="ECO:0000313" key="3">
    <source>
        <dbReference type="Proteomes" id="UP001430848"/>
    </source>
</evidence>
<feature type="compositionally biased region" description="Basic and acidic residues" evidence="1">
    <location>
        <begin position="65"/>
        <end position="79"/>
    </location>
</feature>
<evidence type="ECO:0000256" key="1">
    <source>
        <dbReference type="SAM" id="MobiDB-lite"/>
    </source>
</evidence>
<evidence type="ECO:0000313" key="2">
    <source>
        <dbReference type="EMBL" id="KAK7735687.1"/>
    </source>
</evidence>
<proteinExistence type="predicted"/>
<dbReference type="Proteomes" id="UP001430848">
    <property type="component" value="Unassembled WGS sequence"/>
</dbReference>